<dbReference type="AlphaFoldDB" id="A0A3S0JEA0"/>
<keyword evidence="2" id="KW-0732">Signal</keyword>
<accession>A0A3S0JEA0</accession>
<sequence length="69" mass="6767">MKRTRMLGMVGALSALLALGACSNDGNSNAGSGMGADGNHSKPGTNMSSDTAPDTTMSSSATDTSTTTP</sequence>
<evidence type="ECO:0000256" key="2">
    <source>
        <dbReference type="SAM" id="SignalP"/>
    </source>
</evidence>
<dbReference type="PROSITE" id="PS51257">
    <property type="entry name" value="PROKAR_LIPOPROTEIN"/>
    <property type="match status" value="1"/>
</dbReference>
<dbReference type="EMBL" id="RXOF01000015">
    <property type="protein sequence ID" value="RTQ46592.1"/>
    <property type="molecule type" value="Genomic_DNA"/>
</dbReference>
<dbReference type="Proteomes" id="UP000282184">
    <property type="component" value="Unassembled WGS sequence"/>
</dbReference>
<comment type="caution">
    <text evidence="3">The sequence shown here is derived from an EMBL/GenBank/DDBJ whole genome shotgun (WGS) entry which is preliminary data.</text>
</comment>
<gene>
    <name evidence="3" type="ORF">EJV47_21850</name>
</gene>
<feature type="signal peptide" evidence="2">
    <location>
        <begin position="1"/>
        <end position="23"/>
    </location>
</feature>
<evidence type="ECO:0000313" key="4">
    <source>
        <dbReference type="Proteomes" id="UP000282184"/>
    </source>
</evidence>
<name>A0A3S0JEA0_9BACT</name>
<feature type="region of interest" description="Disordered" evidence="1">
    <location>
        <begin position="21"/>
        <end position="69"/>
    </location>
</feature>
<dbReference type="RefSeq" id="WP_126695337.1">
    <property type="nucleotide sequence ID" value="NZ_RXOF01000015.1"/>
</dbReference>
<evidence type="ECO:0000256" key="1">
    <source>
        <dbReference type="SAM" id="MobiDB-lite"/>
    </source>
</evidence>
<feature type="compositionally biased region" description="Low complexity" evidence="1">
    <location>
        <begin position="47"/>
        <end position="69"/>
    </location>
</feature>
<evidence type="ECO:0000313" key="3">
    <source>
        <dbReference type="EMBL" id="RTQ46592.1"/>
    </source>
</evidence>
<proteinExistence type="predicted"/>
<evidence type="ECO:0008006" key="5">
    <source>
        <dbReference type="Google" id="ProtNLM"/>
    </source>
</evidence>
<feature type="chain" id="PRO_5018545788" description="Coproporphyrinogen III oxidase" evidence="2">
    <location>
        <begin position="24"/>
        <end position="69"/>
    </location>
</feature>
<protein>
    <recommendedName>
        <fullName evidence="5">Coproporphyrinogen III oxidase</fullName>
    </recommendedName>
</protein>
<organism evidence="3 4">
    <name type="scientific">Hymenobacter gummosus</name>
    <dbReference type="NCBI Taxonomy" id="1776032"/>
    <lineage>
        <taxon>Bacteria</taxon>
        <taxon>Pseudomonadati</taxon>
        <taxon>Bacteroidota</taxon>
        <taxon>Cytophagia</taxon>
        <taxon>Cytophagales</taxon>
        <taxon>Hymenobacteraceae</taxon>
        <taxon>Hymenobacter</taxon>
    </lineage>
</organism>
<keyword evidence="4" id="KW-1185">Reference proteome</keyword>
<reference evidence="3 4" key="1">
    <citation type="submission" date="2018-12" db="EMBL/GenBank/DDBJ databases">
        <title>Hymenobacter gummosus sp. nov., isolated from a spring.</title>
        <authorList>
            <person name="Nie L."/>
        </authorList>
    </citation>
    <scope>NUCLEOTIDE SEQUENCE [LARGE SCALE GENOMIC DNA]</scope>
    <source>
        <strain evidence="3 4">KCTC 52166</strain>
    </source>
</reference>